<protein>
    <submittedName>
        <fullName evidence="2">Phage tail tube protein</fullName>
    </submittedName>
</protein>
<sequence length="248" mass="25928">MACNKTKYTGRDVVLEYFIGCGDALPAEADWKRFGSMRTKEFTLEWETADGTADDSVGALRENLATFQSLSISGDGTLKASGSGSANLIEMTKHVANPTATGGEPVAWMRMTFPDLTFVAFMLVTNMSRSAPYDDVATYSLEASATASDFGLIVTDTPDPDAPAVTSVEVVPATLAMTVGETYDLESVVLPTNANQGVTWSSSVPAEVSVNAVTGAVEALTATTTTATITATSTDDPTKTDSCVVTVS</sequence>
<dbReference type="Proteomes" id="UP000253628">
    <property type="component" value="Unassembled WGS sequence"/>
</dbReference>
<organism evidence="2 3">
    <name type="scientific">Eoetvoesiella caeni</name>
    <dbReference type="NCBI Taxonomy" id="645616"/>
    <lineage>
        <taxon>Bacteria</taxon>
        <taxon>Pseudomonadati</taxon>
        <taxon>Pseudomonadota</taxon>
        <taxon>Betaproteobacteria</taxon>
        <taxon>Burkholderiales</taxon>
        <taxon>Alcaligenaceae</taxon>
        <taxon>Eoetvoesiella</taxon>
    </lineage>
</organism>
<dbReference type="SUPFAM" id="SSF49373">
    <property type="entry name" value="Invasin/intimin cell-adhesion fragments"/>
    <property type="match status" value="1"/>
</dbReference>
<accession>A0A366HBG4</accession>
<name>A0A366HBG4_9BURK</name>
<dbReference type="Pfam" id="PF06199">
    <property type="entry name" value="Phage_tail_2"/>
    <property type="match status" value="1"/>
</dbReference>
<comment type="caution">
    <text evidence="2">The sequence shown here is derived from an EMBL/GenBank/DDBJ whole genome shotgun (WGS) entry which is preliminary data.</text>
</comment>
<reference evidence="2 3" key="1">
    <citation type="submission" date="2018-06" db="EMBL/GenBank/DDBJ databases">
        <title>Genomic Encyclopedia of Type Strains, Phase IV (KMG-IV): sequencing the most valuable type-strain genomes for metagenomic binning, comparative biology and taxonomic classification.</title>
        <authorList>
            <person name="Goeker M."/>
        </authorList>
    </citation>
    <scope>NUCLEOTIDE SEQUENCE [LARGE SCALE GENOMIC DNA]</scope>
    <source>
        <strain evidence="2 3">DSM 25520</strain>
    </source>
</reference>
<dbReference type="InterPro" id="IPR003343">
    <property type="entry name" value="Big_2"/>
</dbReference>
<proteinExistence type="predicted"/>
<evidence type="ECO:0000259" key="1">
    <source>
        <dbReference type="SMART" id="SM00635"/>
    </source>
</evidence>
<evidence type="ECO:0000313" key="3">
    <source>
        <dbReference type="Proteomes" id="UP000253628"/>
    </source>
</evidence>
<feature type="domain" description="BIG2" evidence="1">
    <location>
        <begin position="164"/>
        <end position="241"/>
    </location>
</feature>
<dbReference type="RefSeq" id="WP_113933253.1">
    <property type="nucleotide sequence ID" value="NZ_JACCEU010000003.1"/>
</dbReference>
<dbReference type="EMBL" id="QNRQ01000005">
    <property type="protein sequence ID" value="RBP39278.1"/>
    <property type="molecule type" value="Genomic_DNA"/>
</dbReference>
<dbReference type="SMART" id="SM00635">
    <property type="entry name" value="BID_2"/>
    <property type="match status" value="1"/>
</dbReference>
<dbReference type="OrthoDB" id="6628365at2"/>
<dbReference type="InterPro" id="IPR008964">
    <property type="entry name" value="Invasin/intimin_cell_adhesion"/>
</dbReference>
<gene>
    <name evidence="2" type="ORF">DFR37_10569</name>
</gene>
<keyword evidence="3" id="KW-1185">Reference proteome</keyword>
<dbReference type="AlphaFoldDB" id="A0A366HBG4"/>
<dbReference type="InterPro" id="IPR011855">
    <property type="entry name" value="Phgtail_TP901_1"/>
</dbReference>
<dbReference type="Gene3D" id="2.60.40.1080">
    <property type="match status" value="1"/>
</dbReference>
<evidence type="ECO:0000313" key="2">
    <source>
        <dbReference type="EMBL" id="RBP39278.1"/>
    </source>
</evidence>
<dbReference type="Pfam" id="PF02368">
    <property type="entry name" value="Big_2"/>
    <property type="match status" value="1"/>
</dbReference>